<dbReference type="RefSeq" id="WP_229662315.1">
    <property type="nucleotide sequence ID" value="NZ_BAABFW010000023.1"/>
</dbReference>
<dbReference type="InterPro" id="IPR052341">
    <property type="entry name" value="LOG_family_nucleotidases"/>
</dbReference>
<gene>
    <name evidence="2" type="ORF">GCM10011372_24180</name>
</gene>
<dbReference type="PANTHER" id="PTHR43393">
    <property type="entry name" value="CYTOKININ RIBOSIDE 5'-MONOPHOSPHATE PHOSPHORIBOHYDROLASE"/>
    <property type="match status" value="1"/>
</dbReference>
<dbReference type="SUPFAM" id="SSF102405">
    <property type="entry name" value="MCP/YpsA-like"/>
    <property type="match status" value="1"/>
</dbReference>
<dbReference type="PANTHER" id="PTHR43393:SF2">
    <property type="entry name" value="CYTOKININ RIBOSIDE 5'-MONOPHOSPHATE PHOSPHORIBOHYDROLASE"/>
    <property type="match status" value="1"/>
</dbReference>
<dbReference type="GO" id="GO:0009691">
    <property type="term" value="P:cytokinin biosynthetic process"/>
    <property type="evidence" value="ECO:0007669"/>
    <property type="project" value="UniProtKB-UniRule"/>
</dbReference>
<dbReference type="Proteomes" id="UP000636956">
    <property type="component" value="Unassembled WGS sequence"/>
</dbReference>
<dbReference type="InterPro" id="IPR031100">
    <property type="entry name" value="LOG_fam"/>
</dbReference>
<dbReference type="GO" id="GO:0005829">
    <property type="term" value="C:cytosol"/>
    <property type="evidence" value="ECO:0007669"/>
    <property type="project" value="TreeGrafter"/>
</dbReference>
<evidence type="ECO:0000256" key="1">
    <source>
        <dbReference type="RuleBase" id="RU363015"/>
    </source>
</evidence>
<evidence type="ECO:0000313" key="3">
    <source>
        <dbReference type="Proteomes" id="UP000636956"/>
    </source>
</evidence>
<reference evidence="2" key="1">
    <citation type="journal article" date="2014" name="Int. J. Syst. Evol. Microbiol.">
        <title>Complete genome sequence of Corynebacterium casei LMG S-19264T (=DSM 44701T), isolated from a smear-ripened cheese.</title>
        <authorList>
            <consortium name="US DOE Joint Genome Institute (JGI-PGF)"/>
            <person name="Walter F."/>
            <person name="Albersmeier A."/>
            <person name="Kalinowski J."/>
            <person name="Ruckert C."/>
        </authorList>
    </citation>
    <scope>NUCLEOTIDE SEQUENCE</scope>
    <source>
        <strain evidence="2">CGMCC 1.8984</strain>
    </source>
</reference>
<dbReference type="EMBL" id="BMMD01000013">
    <property type="protein sequence ID" value="GGJ85024.1"/>
    <property type="molecule type" value="Genomic_DNA"/>
</dbReference>
<protein>
    <recommendedName>
        <fullName evidence="1">Cytokinin riboside 5'-monophosphate phosphoribohydrolase</fullName>
        <ecNumber evidence="1">3.2.2.n1</ecNumber>
    </recommendedName>
</protein>
<dbReference type="InterPro" id="IPR005269">
    <property type="entry name" value="LOG"/>
</dbReference>
<comment type="catalytic activity">
    <reaction evidence="1">
        <text>9-ribosyl-trans-zeatin 5'-phosphate + H2O = trans-zeatin + D-ribose 5-phosphate</text>
        <dbReference type="Rhea" id="RHEA:48564"/>
        <dbReference type="ChEBI" id="CHEBI:15377"/>
        <dbReference type="ChEBI" id="CHEBI:16522"/>
        <dbReference type="ChEBI" id="CHEBI:78346"/>
        <dbReference type="ChEBI" id="CHEBI:87947"/>
        <dbReference type="EC" id="3.2.2.n1"/>
    </reaction>
</comment>
<dbReference type="NCBIfam" id="TIGR00730">
    <property type="entry name" value="Rossman fold protein, TIGR00730 family"/>
    <property type="match status" value="1"/>
</dbReference>
<comment type="catalytic activity">
    <reaction evidence="1">
        <text>N(6)-(dimethylallyl)adenosine 5'-phosphate + H2O = N(6)-dimethylallyladenine + D-ribose 5-phosphate</text>
        <dbReference type="Rhea" id="RHEA:48560"/>
        <dbReference type="ChEBI" id="CHEBI:15377"/>
        <dbReference type="ChEBI" id="CHEBI:17660"/>
        <dbReference type="ChEBI" id="CHEBI:57526"/>
        <dbReference type="ChEBI" id="CHEBI:78346"/>
        <dbReference type="EC" id="3.2.2.n1"/>
    </reaction>
</comment>
<reference evidence="2" key="2">
    <citation type="submission" date="2020-09" db="EMBL/GenBank/DDBJ databases">
        <authorList>
            <person name="Sun Q."/>
            <person name="Zhou Y."/>
        </authorList>
    </citation>
    <scope>NUCLEOTIDE SEQUENCE</scope>
    <source>
        <strain evidence="2">CGMCC 1.8984</strain>
    </source>
</reference>
<comment type="caution">
    <text evidence="2">The sequence shown here is derived from an EMBL/GenBank/DDBJ whole genome shotgun (WGS) entry which is preliminary data.</text>
</comment>
<proteinExistence type="inferred from homology"/>
<name>A0A917PNL1_9MICO</name>
<dbReference type="GO" id="GO:0016787">
    <property type="term" value="F:hydrolase activity"/>
    <property type="evidence" value="ECO:0007669"/>
    <property type="project" value="UniProtKB-KW"/>
</dbReference>
<sequence length="243" mass="26304">MGDRRTEDTAREHHGPDEELLRVIADAAADVARVERMRIEIEEGFDLLRGTEKAVSLFGSARARPDQPHYRLARSIGSGLADAGFTVITGGGPGVMEAANRGAVEAGGTSVGLGIELAHEQGLNAYLDLALDFRYFFARKLMFVRYASAFIVLPGGFGTLDELFEALTLVQTGKIHDFPVILAGSDYWGGLIAWLRERPAASGYLAPDDLDLVTVSDDADEIVRLVQAGWERQHGPEPTHGTV</sequence>
<keyword evidence="3" id="KW-1185">Reference proteome</keyword>
<dbReference type="EC" id="3.2.2.n1" evidence="1"/>
<keyword evidence="1" id="KW-0378">Hydrolase</keyword>
<accession>A0A917PNL1</accession>
<dbReference type="AlphaFoldDB" id="A0A917PNL1"/>
<evidence type="ECO:0000313" key="2">
    <source>
        <dbReference type="EMBL" id="GGJ85024.1"/>
    </source>
</evidence>
<dbReference type="Pfam" id="PF03641">
    <property type="entry name" value="Lysine_decarbox"/>
    <property type="match status" value="1"/>
</dbReference>
<keyword evidence="1" id="KW-0203">Cytokinin biosynthesis</keyword>
<dbReference type="Gene3D" id="3.40.50.450">
    <property type="match status" value="1"/>
</dbReference>
<organism evidence="2 3">
    <name type="scientific">Agromyces bauzanensis</name>
    <dbReference type="NCBI Taxonomy" id="1308924"/>
    <lineage>
        <taxon>Bacteria</taxon>
        <taxon>Bacillati</taxon>
        <taxon>Actinomycetota</taxon>
        <taxon>Actinomycetes</taxon>
        <taxon>Micrococcales</taxon>
        <taxon>Microbacteriaceae</taxon>
        <taxon>Agromyces</taxon>
    </lineage>
</organism>
<comment type="similarity">
    <text evidence="1">Belongs to the LOG family.</text>
</comment>